<evidence type="ECO:0000313" key="1">
    <source>
        <dbReference type="EMBL" id="GKX66218.1"/>
    </source>
</evidence>
<keyword evidence="2" id="KW-1185">Reference proteome</keyword>
<gene>
    <name evidence="1" type="ORF">rsdtw13_14760</name>
</gene>
<reference evidence="1" key="1">
    <citation type="journal article" date="2025" name="Int. J. Syst. Evol. Microbiol.">
        <title>Inconstantimicrobium mannanitabidum sp. nov., a novel member of the family Clostridiaceae isolated from anoxic soil under the treatment of reductive soil disinfestation.</title>
        <authorList>
            <person name="Ueki A."/>
            <person name="Tonouchi A."/>
            <person name="Honma S."/>
            <person name="Kaku N."/>
            <person name="Ueki K."/>
        </authorList>
    </citation>
    <scope>NUCLEOTIDE SEQUENCE</scope>
    <source>
        <strain evidence="1">TW13</strain>
    </source>
</reference>
<evidence type="ECO:0000313" key="2">
    <source>
        <dbReference type="Proteomes" id="UP001058074"/>
    </source>
</evidence>
<name>A0ACB5RAJ8_9CLOT</name>
<accession>A0ACB5RAJ8</accession>
<dbReference type="Proteomes" id="UP001058074">
    <property type="component" value="Unassembled WGS sequence"/>
</dbReference>
<proteinExistence type="predicted"/>
<comment type="caution">
    <text evidence="1">The sequence shown here is derived from an EMBL/GenBank/DDBJ whole genome shotgun (WGS) entry which is preliminary data.</text>
</comment>
<organism evidence="1 2">
    <name type="scientific">Inconstantimicrobium mannanitabidum</name>
    <dbReference type="NCBI Taxonomy" id="1604901"/>
    <lineage>
        <taxon>Bacteria</taxon>
        <taxon>Bacillati</taxon>
        <taxon>Bacillota</taxon>
        <taxon>Clostridia</taxon>
        <taxon>Eubacteriales</taxon>
        <taxon>Clostridiaceae</taxon>
        <taxon>Inconstantimicrobium</taxon>
    </lineage>
</organism>
<dbReference type="EMBL" id="BROD01000001">
    <property type="protein sequence ID" value="GKX66218.1"/>
    <property type="molecule type" value="Genomic_DNA"/>
</dbReference>
<protein>
    <submittedName>
        <fullName evidence="1">Holin</fullName>
    </submittedName>
</protein>
<sequence length="87" mass="9319">MDILKFVPEQLAILIAALYVLGMFLKNTPKVPDWTIPWILLVVGILGSIGLVGFSPTAIIQGIICAGATVLTNQLIKQTTNGINESK</sequence>